<accession>A0A5M6IR57</accession>
<keyword evidence="4" id="KW-0645">Protease</keyword>
<organism evidence="4 5">
    <name type="scientific">Rhodovastum atsumiense</name>
    <dbReference type="NCBI Taxonomy" id="504468"/>
    <lineage>
        <taxon>Bacteria</taxon>
        <taxon>Pseudomonadati</taxon>
        <taxon>Pseudomonadota</taxon>
        <taxon>Alphaproteobacteria</taxon>
        <taxon>Acetobacterales</taxon>
        <taxon>Acetobacteraceae</taxon>
        <taxon>Rhodovastum</taxon>
    </lineage>
</organism>
<dbReference type="OrthoDB" id="267336at2"/>
<reference evidence="4 5" key="1">
    <citation type="submission" date="2019-09" db="EMBL/GenBank/DDBJ databases">
        <title>Genome sequence of Rhodovastum atsumiense, a diverse member of the Acetobacteraceae family of non-sulfur purple photosynthetic bacteria.</title>
        <authorList>
            <person name="Meyer T."/>
            <person name="Kyndt J."/>
        </authorList>
    </citation>
    <scope>NUCLEOTIDE SEQUENCE [LARGE SCALE GENOMIC DNA]</scope>
    <source>
        <strain evidence="4 5">DSM 21279</strain>
    </source>
</reference>
<dbReference type="InterPro" id="IPR043504">
    <property type="entry name" value="Peptidase_S1_PA_chymotrypsin"/>
</dbReference>
<dbReference type="GO" id="GO:0006508">
    <property type="term" value="P:proteolysis"/>
    <property type="evidence" value="ECO:0007669"/>
    <property type="project" value="UniProtKB-KW"/>
</dbReference>
<evidence type="ECO:0000256" key="2">
    <source>
        <dbReference type="SAM" id="SignalP"/>
    </source>
</evidence>
<dbReference type="Proteomes" id="UP000325255">
    <property type="component" value="Unassembled WGS sequence"/>
</dbReference>
<dbReference type="AlphaFoldDB" id="A0A5M6IR57"/>
<keyword evidence="5" id="KW-1185">Reference proteome</keyword>
<protein>
    <submittedName>
        <fullName evidence="4">Trypsin-like serine protease</fullName>
    </submittedName>
</protein>
<dbReference type="EMBL" id="VWPK01000028">
    <property type="protein sequence ID" value="KAA5610780.1"/>
    <property type="molecule type" value="Genomic_DNA"/>
</dbReference>
<keyword evidence="4" id="KW-0378">Hydrolase</keyword>
<feature type="domain" description="Peptidase S1" evidence="3">
    <location>
        <begin position="40"/>
        <end position="232"/>
    </location>
</feature>
<feature type="signal peptide" evidence="2">
    <location>
        <begin position="1"/>
        <end position="16"/>
    </location>
</feature>
<comment type="caution">
    <text evidence="4">The sequence shown here is derived from an EMBL/GenBank/DDBJ whole genome shotgun (WGS) entry which is preliminary data.</text>
</comment>
<dbReference type="PANTHER" id="PTHR15462">
    <property type="entry name" value="SERINE PROTEASE"/>
    <property type="match status" value="1"/>
</dbReference>
<keyword evidence="1 2" id="KW-0732">Signal</keyword>
<name>A0A5M6IR57_9PROT</name>
<dbReference type="InterPro" id="IPR009003">
    <property type="entry name" value="Peptidase_S1_PA"/>
</dbReference>
<dbReference type="InterPro" id="IPR001254">
    <property type="entry name" value="Trypsin_dom"/>
</dbReference>
<dbReference type="Gene3D" id="2.40.10.10">
    <property type="entry name" value="Trypsin-like serine proteases"/>
    <property type="match status" value="2"/>
</dbReference>
<evidence type="ECO:0000313" key="4">
    <source>
        <dbReference type="EMBL" id="KAA5610780.1"/>
    </source>
</evidence>
<dbReference type="GO" id="GO:0004252">
    <property type="term" value="F:serine-type endopeptidase activity"/>
    <property type="evidence" value="ECO:0007669"/>
    <property type="project" value="InterPro"/>
</dbReference>
<feature type="chain" id="PRO_5024427725" evidence="2">
    <location>
        <begin position="17"/>
        <end position="239"/>
    </location>
</feature>
<dbReference type="InterPro" id="IPR018114">
    <property type="entry name" value="TRYPSIN_HIS"/>
</dbReference>
<dbReference type="PANTHER" id="PTHR15462:SF8">
    <property type="entry name" value="SERINE PROTEASE"/>
    <property type="match status" value="1"/>
</dbReference>
<sequence length="239" mass="24133">MLMAIAVLAGIRAAMAAGPLPLPGLGEGQRRLPVDPRSPPWPAVARLQIPGTARCTAVLLAPRLAVTAAHCLYAPRLGGWVQAGAVHVLAGYAAGSFLRHATALSYRIAPGFDPRDTAATRGADLAVVTLAAAMPDTLALAGDPPPGTPVLLGGYNQDRAEVIVADRHCAITGRRADPGGRPLLLHDCAGTRGTSGGPLLVQAPDGTPLLAGLQVAARGDAAGGVAIPAASIHRMLAQP</sequence>
<dbReference type="PROSITE" id="PS00134">
    <property type="entry name" value="TRYPSIN_HIS"/>
    <property type="match status" value="1"/>
</dbReference>
<proteinExistence type="predicted"/>
<dbReference type="InterPro" id="IPR050966">
    <property type="entry name" value="Glutamyl_endopeptidase"/>
</dbReference>
<dbReference type="Pfam" id="PF00089">
    <property type="entry name" value="Trypsin"/>
    <property type="match status" value="1"/>
</dbReference>
<evidence type="ECO:0000313" key="5">
    <source>
        <dbReference type="Proteomes" id="UP000325255"/>
    </source>
</evidence>
<evidence type="ECO:0000256" key="1">
    <source>
        <dbReference type="ARBA" id="ARBA00022729"/>
    </source>
</evidence>
<evidence type="ECO:0000259" key="3">
    <source>
        <dbReference type="Pfam" id="PF00089"/>
    </source>
</evidence>
<dbReference type="SUPFAM" id="SSF50494">
    <property type="entry name" value="Trypsin-like serine proteases"/>
    <property type="match status" value="1"/>
</dbReference>
<gene>
    <name evidence="4" type="ORF">F1189_17805</name>
</gene>